<evidence type="ECO:0000313" key="4">
    <source>
        <dbReference type="Proteomes" id="UP000178606"/>
    </source>
</evidence>
<reference evidence="3 4" key="1">
    <citation type="journal article" date="2016" name="Nat. Commun.">
        <title>Thousands of microbial genomes shed light on interconnected biogeochemical processes in an aquifer system.</title>
        <authorList>
            <person name="Anantharaman K."/>
            <person name="Brown C.T."/>
            <person name="Hug L.A."/>
            <person name="Sharon I."/>
            <person name="Castelle C.J."/>
            <person name="Probst A.J."/>
            <person name="Thomas B.C."/>
            <person name="Singh A."/>
            <person name="Wilkins M.J."/>
            <person name="Karaoz U."/>
            <person name="Brodie E.L."/>
            <person name="Williams K.H."/>
            <person name="Hubbard S.S."/>
            <person name="Banfield J.F."/>
        </authorList>
    </citation>
    <scope>NUCLEOTIDE SEQUENCE [LARGE SCALE GENOMIC DNA]</scope>
    <source>
        <strain evidence="4">RIFCSPLOWO2_12_FULL_64_10</strain>
    </source>
</reference>
<proteinExistence type="inferred from homology"/>
<name>A0A1F6CRL4_HANXR</name>
<dbReference type="InterPro" id="IPR005123">
    <property type="entry name" value="Oxoglu/Fe-dep_dioxygenase_dom"/>
</dbReference>
<protein>
    <recommendedName>
        <fullName evidence="2">Fe2OG dioxygenase domain-containing protein</fullName>
    </recommendedName>
</protein>
<feature type="domain" description="Fe2OG dioxygenase" evidence="2">
    <location>
        <begin position="113"/>
        <end position="245"/>
    </location>
</feature>
<dbReference type="Pfam" id="PF05721">
    <property type="entry name" value="PhyH"/>
    <property type="match status" value="1"/>
</dbReference>
<evidence type="ECO:0000259" key="2">
    <source>
        <dbReference type="PROSITE" id="PS51471"/>
    </source>
</evidence>
<dbReference type="PANTHER" id="PTHR20883:SF14">
    <property type="entry name" value="PHYTANOYL-COA DIOXYGENASE"/>
    <property type="match status" value="1"/>
</dbReference>
<dbReference type="EMBL" id="MFKF01000167">
    <property type="protein sequence ID" value="OGG51828.1"/>
    <property type="molecule type" value="Genomic_DNA"/>
</dbReference>
<organism evidence="3 4">
    <name type="scientific">Handelsmanbacteria sp. (strain RIFCSPLOWO2_12_FULL_64_10)</name>
    <dbReference type="NCBI Taxonomy" id="1817868"/>
    <lineage>
        <taxon>Bacteria</taxon>
        <taxon>Candidatus Handelsmaniibacteriota</taxon>
    </lineage>
</organism>
<dbReference type="Gene3D" id="2.60.120.620">
    <property type="entry name" value="q2cbj1_9rhob like domain"/>
    <property type="match status" value="1"/>
</dbReference>
<comment type="similarity">
    <text evidence="1">Belongs to the iron/ascorbate-dependent oxidoreductase family.</text>
</comment>
<dbReference type="SUPFAM" id="SSF51197">
    <property type="entry name" value="Clavaminate synthase-like"/>
    <property type="match status" value="1"/>
</dbReference>
<dbReference type="Proteomes" id="UP000178606">
    <property type="component" value="Unassembled WGS sequence"/>
</dbReference>
<comment type="caution">
    <text evidence="3">The sequence shown here is derived from an EMBL/GenBank/DDBJ whole genome shotgun (WGS) entry which is preliminary data.</text>
</comment>
<dbReference type="PANTHER" id="PTHR20883">
    <property type="entry name" value="PHYTANOYL-COA DIOXYGENASE DOMAIN CONTAINING 1"/>
    <property type="match status" value="1"/>
</dbReference>
<keyword evidence="1" id="KW-0408">Iron</keyword>
<dbReference type="AlphaFoldDB" id="A0A1F6CRL4"/>
<evidence type="ECO:0000313" key="3">
    <source>
        <dbReference type="EMBL" id="OGG51828.1"/>
    </source>
</evidence>
<dbReference type="GO" id="GO:0005506">
    <property type="term" value="F:iron ion binding"/>
    <property type="evidence" value="ECO:0007669"/>
    <property type="project" value="UniProtKB-ARBA"/>
</dbReference>
<gene>
    <name evidence="3" type="ORF">A3F84_29090</name>
</gene>
<evidence type="ECO:0000256" key="1">
    <source>
        <dbReference type="RuleBase" id="RU003682"/>
    </source>
</evidence>
<dbReference type="InterPro" id="IPR008775">
    <property type="entry name" value="Phytyl_CoA_dOase-like"/>
</dbReference>
<dbReference type="PROSITE" id="PS51471">
    <property type="entry name" value="FE2OG_OXY"/>
    <property type="match status" value="1"/>
</dbReference>
<accession>A0A1F6CRL4</accession>
<keyword evidence="1" id="KW-0479">Metal-binding</keyword>
<keyword evidence="1" id="KW-0560">Oxidoreductase</keyword>
<dbReference type="GO" id="GO:0016706">
    <property type="term" value="F:2-oxoglutarate-dependent dioxygenase activity"/>
    <property type="evidence" value="ECO:0007669"/>
    <property type="project" value="UniProtKB-ARBA"/>
</dbReference>
<sequence length="321" mass="36479">MTMAGLSQAEIEQFHDLGYVMRPDVFTRPDLQPLRDELSGVVDREARRLFAVGRLTRLYADEPFERRVACVFREAEEIYRTILGKGGGGHKGRAMFEVIRHPRLLACVESLIGPEIVGSSVYRVRPKIPGMLHGEVPWHQDSGYFMPHCDRDLIVTCWVPLVDATEENGCLQVLARAHRQGVARHYTGGHAGYLEVPEAELPEGEAVTVPVPLGGVLFMTNLTPHRSTENRTDVVRWSIDLRYQGADVPNNVDRPPEAFDLNAPETEIACYPPEGDFVIQSLSQPEREVRAWEAFHEIRQRYERVQVPYMASRRWTPLAER</sequence>